<organism evidence="4 5">
    <name type="scientific">Streptomyces fulvorobeus</name>
    <dbReference type="NCBI Taxonomy" id="284028"/>
    <lineage>
        <taxon>Bacteria</taxon>
        <taxon>Bacillati</taxon>
        <taxon>Actinomycetota</taxon>
        <taxon>Actinomycetes</taxon>
        <taxon>Kitasatosporales</taxon>
        <taxon>Streptomycetaceae</taxon>
        <taxon>Streptomyces</taxon>
    </lineage>
</organism>
<dbReference type="CDD" id="cd16936">
    <property type="entry name" value="HATPase_RsbW-like"/>
    <property type="match status" value="1"/>
</dbReference>
<evidence type="ECO:0000256" key="1">
    <source>
        <dbReference type="ARBA" id="ARBA00022527"/>
    </source>
</evidence>
<dbReference type="PANTHER" id="PTHR35526">
    <property type="entry name" value="ANTI-SIGMA-F FACTOR RSBW-RELATED"/>
    <property type="match status" value="1"/>
</dbReference>
<comment type="caution">
    <text evidence="4">The sequence shown here is derived from an EMBL/GenBank/DDBJ whole genome shotgun (WGS) entry which is preliminary data.</text>
</comment>
<dbReference type="Gene3D" id="3.30.565.10">
    <property type="entry name" value="Histidine kinase-like ATPase, C-terminal domain"/>
    <property type="match status" value="1"/>
</dbReference>
<keyword evidence="1" id="KW-0808">Transferase</keyword>
<evidence type="ECO:0000259" key="3">
    <source>
        <dbReference type="Pfam" id="PF13581"/>
    </source>
</evidence>
<keyword evidence="1" id="KW-0418">Kinase</keyword>
<accession>A0A7Y9HC15</accession>
<evidence type="ECO:0000313" key="4">
    <source>
        <dbReference type="EMBL" id="NYE41719.1"/>
    </source>
</evidence>
<evidence type="ECO:0000313" key="5">
    <source>
        <dbReference type="Proteomes" id="UP000530403"/>
    </source>
</evidence>
<dbReference type="EMBL" id="JACCCF010000001">
    <property type="protein sequence ID" value="NYE41719.1"/>
    <property type="molecule type" value="Genomic_DNA"/>
</dbReference>
<dbReference type="SUPFAM" id="SSF55874">
    <property type="entry name" value="ATPase domain of HSP90 chaperone/DNA topoisomerase II/histidine kinase"/>
    <property type="match status" value="1"/>
</dbReference>
<feature type="domain" description="Histidine kinase/HSP90-like ATPase" evidence="3">
    <location>
        <begin position="10"/>
        <end position="114"/>
    </location>
</feature>
<dbReference type="InterPro" id="IPR050267">
    <property type="entry name" value="Anti-sigma-factor_SerPK"/>
</dbReference>
<keyword evidence="1" id="KW-0723">Serine/threonine-protein kinase</keyword>
<protein>
    <submittedName>
        <fullName evidence="4">Anti-sigma regulatory factor (Ser/Thr protein kinase)</fullName>
    </submittedName>
</protein>
<dbReference type="InterPro" id="IPR036890">
    <property type="entry name" value="HATPase_C_sf"/>
</dbReference>
<dbReference type="InterPro" id="IPR003594">
    <property type="entry name" value="HATPase_dom"/>
</dbReference>
<dbReference type="PANTHER" id="PTHR35526:SF3">
    <property type="entry name" value="ANTI-SIGMA-F FACTOR RSBW"/>
    <property type="match status" value="1"/>
</dbReference>
<feature type="region of interest" description="Disordered" evidence="2">
    <location>
        <begin position="139"/>
        <end position="170"/>
    </location>
</feature>
<proteinExistence type="predicted"/>
<evidence type="ECO:0000256" key="2">
    <source>
        <dbReference type="SAM" id="MobiDB-lite"/>
    </source>
</evidence>
<dbReference type="AlphaFoldDB" id="A0A7Y9HC15"/>
<dbReference type="GO" id="GO:0004674">
    <property type="term" value="F:protein serine/threonine kinase activity"/>
    <property type="evidence" value="ECO:0007669"/>
    <property type="project" value="UniProtKB-KW"/>
</dbReference>
<reference evidence="4 5" key="1">
    <citation type="submission" date="2020-07" db="EMBL/GenBank/DDBJ databases">
        <title>Sequencing the genomes of 1000 actinobacteria strains.</title>
        <authorList>
            <person name="Klenk H.-P."/>
        </authorList>
    </citation>
    <scope>NUCLEOTIDE SEQUENCE [LARGE SCALE GENOMIC DNA]</scope>
    <source>
        <strain evidence="4 5">DSM 41455</strain>
    </source>
</reference>
<sequence>MSFTVGDHSARHLRRILRTYLAGWGLSELADAAELGLTELVANVVRHVPGRRCALLILRTPEGVRVEVSDNCPVLPEVGDADPLSEDGRGLFLVAALAGAWGVVPREGGKTVWFECRPDAPVPEPAVYERAPVRATTYGRGSASMLSVPRSGTASGGSRSAAETASGREF</sequence>
<name>A0A7Y9HC15_9ACTN</name>
<feature type="compositionally biased region" description="Low complexity" evidence="2">
    <location>
        <begin position="150"/>
        <end position="170"/>
    </location>
</feature>
<dbReference type="Pfam" id="PF13581">
    <property type="entry name" value="HATPase_c_2"/>
    <property type="match status" value="1"/>
</dbReference>
<gene>
    <name evidence="4" type="ORF">HEB29_002730</name>
</gene>
<dbReference type="Proteomes" id="UP000530403">
    <property type="component" value="Unassembled WGS sequence"/>
</dbReference>